<dbReference type="EMBL" id="CAWYQH010000108">
    <property type="protein sequence ID" value="CAK8688309.1"/>
    <property type="molecule type" value="Genomic_DNA"/>
</dbReference>
<evidence type="ECO:0000313" key="3">
    <source>
        <dbReference type="Proteomes" id="UP001642483"/>
    </source>
</evidence>
<feature type="region of interest" description="Disordered" evidence="1">
    <location>
        <begin position="1"/>
        <end position="25"/>
    </location>
</feature>
<accession>A0ABP0GBW9</accession>
<reference evidence="2 3" key="1">
    <citation type="submission" date="2024-02" db="EMBL/GenBank/DDBJ databases">
        <authorList>
            <person name="Daric V."/>
            <person name="Darras S."/>
        </authorList>
    </citation>
    <scope>NUCLEOTIDE SEQUENCE [LARGE SCALE GENOMIC DNA]</scope>
</reference>
<evidence type="ECO:0000256" key="1">
    <source>
        <dbReference type="SAM" id="MobiDB-lite"/>
    </source>
</evidence>
<evidence type="ECO:0000313" key="2">
    <source>
        <dbReference type="EMBL" id="CAK8688309.1"/>
    </source>
</evidence>
<protein>
    <submittedName>
        <fullName evidence="2">Uncharacterized protein</fullName>
    </submittedName>
</protein>
<feature type="region of interest" description="Disordered" evidence="1">
    <location>
        <begin position="32"/>
        <end position="51"/>
    </location>
</feature>
<gene>
    <name evidence="2" type="ORF">CVLEPA_LOCUS20332</name>
</gene>
<proteinExistence type="predicted"/>
<comment type="caution">
    <text evidence="2">The sequence shown here is derived from an EMBL/GenBank/DDBJ whole genome shotgun (WGS) entry which is preliminary data.</text>
</comment>
<keyword evidence="3" id="KW-1185">Reference proteome</keyword>
<dbReference type="Proteomes" id="UP001642483">
    <property type="component" value="Unassembled WGS sequence"/>
</dbReference>
<organism evidence="2 3">
    <name type="scientific">Clavelina lepadiformis</name>
    <name type="common">Light-bulb sea squirt</name>
    <name type="synonym">Ascidia lepadiformis</name>
    <dbReference type="NCBI Taxonomy" id="159417"/>
    <lineage>
        <taxon>Eukaryota</taxon>
        <taxon>Metazoa</taxon>
        <taxon>Chordata</taxon>
        <taxon>Tunicata</taxon>
        <taxon>Ascidiacea</taxon>
        <taxon>Aplousobranchia</taxon>
        <taxon>Clavelinidae</taxon>
        <taxon>Clavelina</taxon>
    </lineage>
</organism>
<sequence>MFEDRSYLPPMQGFGVSEPPQADSVVDDTLIDPEYEDDGETSHAEQFTTRGRPVKKPARVWNQSCEDYTIVASSKQRGGTTEPHTDEINPYCTTGEKGPEVRDQQVFYSLPVNDTGYITIADTEYLVQSNDSVKHKCIFLAGYFEHKYRSNILRIKTQNDDDHRINSEFLTNLNIGGLTVPLLSTVHFVHSA</sequence>
<name>A0ABP0GBW9_CLALP</name>